<organism evidence="2 3">
    <name type="scientific">Blastococcus jejuensis</name>
    <dbReference type="NCBI Taxonomy" id="351224"/>
    <lineage>
        <taxon>Bacteria</taxon>
        <taxon>Bacillati</taxon>
        <taxon>Actinomycetota</taxon>
        <taxon>Actinomycetes</taxon>
        <taxon>Geodermatophilales</taxon>
        <taxon>Geodermatophilaceae</taxon>
        <taxon>Blastococcus</taxon>
    </lineage>
</organism>
<evidence type="ECO:0000313" key="3">
    <source>
        <dbReference type="Proteomes" id="UP001499924"/>
    </source>
</evidence>
<dbReference type="EMBL" id="BAAAVV010000008">
    <property type="protein sequence ID" value="GAA3176653.1"/>
    <property type="molecule type" value="Genomic_DNA"/>
</dbReference>
<accession>A0ABP6PEY0</accession>
<reference evidence="3" key="1">
    <citation type="journal article" date="2019" name="Int. J. Syst. Evol. Microbiol.">
        <title>The Global Catalogue of Microorganisms (GCM) 10K type strain sequencing project: providing services to taxonomists for standard genome sequencing and annotation.</title>
        <authorList>
            <consortium name="The Broad Institute Genomics Platform"/>
            <consortium name="The Broad Institute Genome Sequencing Center for Infectious Disease"/>
            <person name="Wu L."/>
            <person name="Ma J."/>
        </authorList>
    </citation>
    <scope>NUCLEOTIDE SEQUENCE [LARGE SCALE GENOMIC DNA]</scope>
    <source>
        <strain evidence="3">JCM 15614</strain>
    </source>
</reference>
<keyword evidence="1" id="KW-1133">Transmembrane helix</keyword>
<sequence length="84" mass="9060">MDPRLMEQRRLAKRRSGRIWAGIAGVLWLGVVLAVVLAQDPGVNFGAGLLAMAAIPASIVALAEFSESRYADLNRYRQGPPPVS</sequence>
<gene>
    <name evidence="2" type="ORF">GCM10010531_32910</name>
</gene>
<name>A0ABP6PEY0_9ACTN</name>
<keyword evidence="3" id="KW-1185">Reference proteome</keyword>
<comment type="caution">
    <text evidence="2">The sequence shown here is derived from an EMBL/GenBank/DDBJ whole genome shotgun (WGS) entry which is preliminary data.</text>
</comment>
<evidence type="ECO:0000256" key="1">
    <source>
        <dbReference type="SAM" id="Phobius"/>
    </source>
</evidence>
<dbReference type="Proteomes" id="UP001499924">
    <property type="component" value="Unassembled WGS sequence"/>
</dbReference>
<keyword evidence="1" id="KW-0472">Membrane</keyword>
<proteinExistence type="predicted"/>
<protein>
    <submittedName>
        <fullName evidence="2">Uncharacterized protein</fullName>
    </submittedName>
</protein>
<feature type="transmembrane region" description="Helical" evidence="1">
    <location>
        <begin position="20"/>
        <end position="39"/>
    </location>
</feature>
<evidence type="ECO:0000313" key="2">
    <source>
        <dbReference type="EMBL" id="GAA3176653.1"/>
    </source>
</evidence>
<feature type="transmembrane region" description="Helical" evidence="1">
    <location>
        <begin position="45"/>
        <end position="65"/>
    </location>
</feature>
<keyword evidence="1" id="KW-0812">Transmembrane</keyword>
<dbReference type="RefSeq" id="WP_344690078.1">
    <property type="nucleotide sequence ID" value="NZ_BAAAVV010000008.1"/>
</dbReference>